<dbReference type="Proteomes" id="UP000064412">
    <property type="component" value="Unassembled WGS sequence"/>
</dbReference>
<evidence type="ECO:0000313" key="10">
    <source>
        <dbReference type="Proteomes" id="UP000064412"/>
    </source>
</evidence>
<keyword evidence="3 7" id="KW-1134">Transmembrane beta strand</keyword>
<name>A0ABD4DPI0_ELIMR</name>
<evidence type="ECO:0000256" key="6">
    <source>
        <dbReference type="ARBA" id="ARBA00023237"/>
    </source>
</evidence>
<evidence type="ECO:0000256" key="2">
    <source>
        <dbReference type="ARBA" id="ARBA00022448"/>
    </source>
</evidence>
<comment type="subcellular location">
    <subcellularLocation>
        <location evidence="1 7">Cell outer membrane</location>
        <topology evidence="1 7">Multi-pass membrane protein</topology>
    </subcellularLocation>
</comment>
<dbReference type="PROSITE" id="PS52016">
    <property type="entry name" value="TONB_DEPENDENT_REC_3"/>
    <property type="match status" value="1"/>
</dbReference>
<dbReference type="Gene3D" id="2.170.130.10">
    <property type="entry name" value="TonB-dependent receptor, plug domain"/>
    <property type="match status" value="1"/>
</dbReference>
<dbReference type="GO" id="GO:0009279">
    <property type="term" value="C:cell outer membrane"/>
    <property type="evidence" value="ECO:0007669"/>
    <property type="project" value="UniProtKB-SubCell"/>
</dbReference>
<keyword evidence="6 7" id="KW-0998">Cell outer membrane</keyword>
<dbReference type="InterPro" id="IPR036942">
    <property type="entry name" value="Beta-barrel_TonB_sf"/>
</dbReference>
<sequence length="1032" mass="115673">MEKKLRDAFCVLGLLCLTGQAKSQKKDSTSVKGLDIQEVVITAMGVKKEVKKLGYDVTEVKGDVVNKVRAANPLNALAGKVAGLNIGANTEMLGRPEIVLRGSKDLLFVVDGVPINSDTWNLSPDDVESYSILKGPNAAALYGFRGINGAIIITTKKGTKNKKGWSVDFNSTTMFDTGFIALPESQYEYGRGTGFKYTYGNVLYDNGQRLPEWGPRFEGQPIQQYDSPWDPVTQTRGRTPWLARGVKNFENFVQGGMTSTNNISLSSSGENYDARLSYSHLYQQGMFPNTKLNADNFNINLGYKINDKLRFDGNLNLSFQYTPNIPDVNYGPNSYIYMFKVYGSSDYDINDLRDIYKGPQGVQDLMQYSSEYGRLNSAWFMANEWLRSHRKTDVYGYLKATYSVNKDLDISLRSQITTWNQTRTEKVPPSTNLNDYVPWYSFGWYGDYRVDKRNLLENNTDLMVNFNKKLGNWNVSALGGASMRLFQYESDWATTKGLAIPKLYSLSNTKAPGLAYSWESQMQVYSAYYSVDFGYKNYFNINTTGRLDNLSTLRKGYNTFFYPSASISSVLSDYLNFGNTLSYLKIRGSFADVKGALTSSTIGSAYMGITGNTLNSGLLRYGSELYTSYDGPTYSNQNGYSNNSYYNGTASVDYSTVIANQNLNPYRRVSYETGIDMKFFKNRVGLDATYFRTINGPQIYALGNAPSVGQNFHNINGITTLNQGFEVSLNAAIFKRREGFNWNLSANWSTYRETLKEIADGYNELWLNGHNYKVGDRMDAYYGRAFVRDNQGNIVHTSAGLIYQPPSGDSQNAFLGNLNPDFSLSITNNLSYKNWSLNFQWDARVGGKIYDFMYAQAMNGGTAYESAASDFGDARYKEWISLRDNGTINPSYLGQGVVITSGTPKFVNGQISNMSELTFARNSTPVTVQSYITNLYNNTEYFMVDRSFVKLREASLSYSFPKEFLERTFLRSLSLSIVGRNLLYFAKRKDMDMDSFAAGFNSSDRSAGGAKGNVGLQSTSTRTIGFNVSIGF</sequence>
<keyword evidence="2 7" id="KW-0813">Transport</keyword>
<keyword evidence="5 7" id="KW-0472">Membrane</keyword>
<dbReference type="InterPro" id="IPR012910">
    <property type="entry name" value="Plug_dom"/>
</dbReference>
<organism evidence="9 10">
    <name type="scientific">Elizabethkingia miricola</name>
    <name type="common">Chryseobacterium miricola</name>
    <dbReference type="NCBI Taxonomy" id="172045"/>
    <lineage>
        <taxon>Bacteria</taxon>
        <taxon>Pseudomonadati</taxon>
        <taxon>Bacteroidota</taxon>
        <taxon>Flavobacteriia</taxon>
        <taxon>Flavobacteriales</taxon>
        <taxon>Weeksellaceae</taxon>
        <taxon>Elizabethkingia</taxon>
    </lineage>
</organism>
<dbReference type="Pfam" id="PF07715">
    <property type="entry name" value="Plug"/>
    <property type="match status" value="1"/>
</dbReference>
<dbReference type="InterPro" id="IPR037066">
    <property type="entry name" value="Plug_dom_sf"/>
</dbReference>
<dbReference type="SUPFAM" id="SSF56935">
    <property type="entry name" value="Porins"/>
    <property type="match status" value="1"/>
</dbReference>
<feature type="domain" description="TonB-dependent receptor plug" evidence="8">
    <location>
        <begin position="52"/>
        <end position="150"/>
    </location>
</feature>
<accession>A0ABD4DPI0</accession>
<reference evidence="9 10" key="1">
    <citation type="submission" date="2015-11" db="EMBL/GenBank/DDBJ databases">
        <authorList>
            <person name="Nicholson A.C."/>
            <person name="Humrighouse B.W."/>
            <person name="Graziano J."/>
            <person name="Lasker B."/>
            <person name="Whitney A.M."/>
            <person name="Mcquiston J.R."/>
        </authorList>
    </citation>
    <scope>NUCLEOTIDE SEQUENCE [LARGE SCALE GENOMIC DNA]</scope>
    <source>
        <strain evidence="9 10">G4071</strain>
    </source>
</reference>
<dbReference type="AlphaFoldDB" id="A0ABD4DPI0"/>
<keyword evidence="4 7" id="KW-0812">Transmembrane</keyword>
<dbReference type="RefSeq" id="WP_059344254.1">
    <property type="nucleotide sequence ID" value="NZ_CP140570.1"/>
</dbReference>
<proteinExistence type="inferred from homology"/>
<evidence type="ECO:0000256" key="4">
    <source>
        <dbReference type="ARBA" id="ARBA00022692"/>
    </source>
</evidence>
<dbReference type="EMBL" id="LNOI01000001">
    <property type="protein sequence ID" value="KUY20536.1"/>
    <property type="molecule type" value="Genomic_DNA"/>
</dbReference>
<protein>
    <recommendedName>
        <fullName evidence="8">TonB-dependent receptor plug domain-containing protein</fullName>
    </recommendedName>
</protein>
<evidence type="ECO:0000256" key="5">
    <source>
        <dbReference type="ARBA" id="ARBA00023136"/>
    </source>
</evidence>
<gene>
    <name evidence="9" type="ORF">ATB95_06425</name>
</gene>
<dbReference type="Gene3D" id="2.40.170.20">
    <property type="entry name" value="TonB-dependent receptor, beta-barrel domain"/>
    <property type="match status" value="1"/>
</dbReference>
<dbReference type="InterPro" id="IPR039426">
    <property type="entry name" value="TonB-dep_rcpt-like"/>
</dbReference>
<evidence type="ECO:0000256" key="7">
    <source>
        <dbReference type="PROSITE-ProRule" id="PRU01360"/>
    </source>
</evidence>
<evidence type="ECO:0000256" key="3">
    <source>
        <dbReference type="ARBA" id="ARBA00022452"/>
    </source>
</evidence>
<evidence type="ECO:0000256" key="1">
    <source>
        <dbReference type="ARBA" id="ARBA00004571"/>
    </source>
</evidence>
<comment type="similarity">
    <text evidence="7">Belongs to the TonB-dependent receptor family.</text>
</comment>
<evidence type="ECO:0000259" key="8">
    <source>
        <dbReference type="Pfam" id="PF07715"/>
    </source>
</evidence>
<comment type="caution">
    <text evidence="9">The sequence shown here is derived from an EMBL/GenBank/DDBJ whole genome shotgun (WGS) entry which is preliminary data.</text>
</comment>
<evidence type="ECO:0000313" key="9">
    <source>
        <dbReference type="EMBL" id="KUY20536.1"/>
    </source>
</evidence>